<dbReference type="PROSITE" id="PS50110">
    <property type="entry name" value="RESPONSE_REGULATORY"/>
    <property type="match status" value="1"/>
</dbReference>
<keyword evidence="5" id="KW-1185">Reference proteome</keyword>
<reference evidence="4 5" key="1">
    <citation type="journal article" date="2012" name="Proc. Natl. Acad. Sci. U.S.A.">
        <title>Genome and physiology of a model Epsilonproteobacterium responsible for sulfide detoxification in marine oxygen depletion zones.</title>
        <authorList>
            <person name="Grote J."/>
            <person name="Schott T."/>
            <person name="Bruckner C.G."/>
            <person name="Glockner F.O."/>
            <person name="Jost G."/>
            <person name="Teeling H."/>
            <person name="Labrenz M."/>
            <person name="Jurgens K."/>
        </authorList>
    </citation>
    <scope>NUCLEOTIDE SEQUENCE [LARGE SCALE GENOMIC DNA]</scope>
    <source>
        <strain evidence="4 5">GD1</strain>
    </source>
</reference>
<comment type="caution">
    <text evidence="4">The sequence shown here is derived from an EMBL/GenBank/DDBJ whole genome shotgun (WGS) entry which is preliminary data.</text>
</comment>
<dbReference type="Pfam" id="PF00072">
    <property type="entry name" value="Response_reg"/>
    <property type="match status" value="1"/>
</dbReference>
<sequence>MYNAKDLRQYTKHLNVLYVEDDNQLRESTVFLFEPFFKEIDAACDGEEGLALYNKKQYDMVITDINMPKMNGIEMISKIKEINTEQKIVAISAHNESDILIDLIKAGINSFILKPIIQKEVINTLYPISRDAYTQIQNIELVNELNEKNEELEKQLKEIKSKNNTIDTKHAQVEKLLQMATSNDEEVQADEIMPEYFEKDEDEGDENVVFLKDDADDLLEYFNEISEYISLALMHSNKDDILEISNIFSKTSSLLLRYSPYLDSLAASMDELSKALSEHTDEFMDILTNDSDSVFRLFDAVSSDMHRYVERFSVESIAMKNSHHIHDPTTLSIRQIIASFVEDELESGEIEFF</sequence>
<accession>H1FZ57</accession>
<evidence type="ECO:0000259" key="3">
    <source>
        <dbReference type="PROSITE" id="PS50110"/>
    </source>
</evidence>
<proteinExistence type="predicted"/>
<dbReference type="SUPFAM" id="SSF52172">
    <property type="entry name" value="CheY-like"/>
    <property type="match status" value="1"/>
</dbReference>
<dbReference type="InterPro" id="IPR011006">
    <property type="entry name" value="CheY-like_superfamily"/>
</dbReference>
<dbReference type="InterPro" id="IPR001789">
    <property type="entry name" value="Sig_transdc_resp-reg_receiver"/>
</dbReference>
<name>B6BN73_SULGG</name>
<dbReference type="Proteomes" id="UP000006431">
    <property type="component" value="Unassembled WGS sequence"/>
</dbReference>
<dbReference type="PANTHER" id="PTHR43228:SF1">
    <property type="entry name" value="TWO-COMPONENT RESPONSE REGULATOR ARR22"/>
    <property type="match status" value="1"/>
</dbReference>
<dbReference type="PATRIC" id="fig|929558.5.peg.2408"/>
<dbReference type="HOGENOM" id="CLU_785086_0_0_7"/>
<dbReference type="AlphaFoldDB" id="B6BN73"/>
<evidence type="ECO:0000313" key="5">
    <source>
        <dbReference type="Proteomes" id="UP000006431"/>
    </source>
</evidence>
<keyword evidence="2" id="KW-0175">Coiled coil</keyword>
<protein>
    <submittedName>
        <fullName evidence="4">Response regulator receiver (CheY-like)</fullName>
    </submittedName>
</protein>
<feature type="domain" description="Response regulatory" evidence="3">
    <location>
        <begin position="15"/>
        <end position="129"/>
    </location>
</feature>
<dbReference type="GO" id="GO:0000160">
    <property type="term" value="P:phosphorelay signal transduction system"/>
    <property type="evidence" value="ECO:0007669"/>
    <property type="project" value="InterPro"/>
</dbReference>
<dbReference type="eggNOG" id="COG2197">
    <property type="taxonomic scope" value="Bacteria"/>
</dbReference>
<dbReference type="CDD" id="cd00156">
    <property type="entry name" value="REC"/>
    <property type="match status" value="1"/>
</dbReference>
<dbReference type="Gene3D" id="3.40.50.2300">
    <property type="match status" value="1"/>
</dbReference>
<dbReference type="EMBL" id="AFRZ01000001">
    <property type="protein sequence ID" value="EHP30941.1"/>
    <property type="molecule type" value="Genomic_DNA"/>
</dbReference>
<dbReference type="InterPro" id="IPR052048">
    <property type="entry name" value="ST_Response_Regulator"/>
</dbReference>
<accession>B6BN73</accession>
<keyword evidence="1" id="KW-0597">Phosphoprotein</keyword>
<dbReference type="SMART" id="SM00448">
    <property type="entry name" value="REC"/>
    <property type="match status" value="1"/>
</dbReference>
<evidence type="ECO:0000313" key="4">
    <source>
        <dbReference type="EMBL" id="EHP30941.1"/>
    </source>
</evidence>
<dbReference type="STRING" id="929558.SMGD1_2418"/>
<evidence type="ECO:0000256" key="1">
    <source>
        <dbReference type="PROSITE-ProRule" id="PRU00169"/>
    </source>
</evidence>
<feature type="modified residue" description="4-aspartylphosphate" evidence="1">
    <location>
        <position position="64"/>
    </location>
</feature>
<organism evidence="4 5">
    <name type="scientific">Sulfurimonas gotlandica (strain DSM 19862 / JCM 16533 / GD1)</name>
    <dbReference type="NCBI Taxonomy" id="929558"/>
    <lineage>
        <taxon>Bacteria</taxon>
        <taxon>Pseudomonadati</taxon>
        <taxon>Campylobacterota</taxon>
        <taxon>Epsilonproteobacteria</taxon>
        <taxon>Campylobacterales</taxon>
        <taxon>Sulfurimonadaceae</taxon>
        <taxon>Sulfurimonas</taxon>
    </lineage>
</organism>
<gene>
    <name evidence="4" type="ORF">SMGD1_2418</name>
</gene>
<dbReference type="OrthoDB" id="5514345at2"/>
<evidence type="ECO:0000256" key="2">
    <source>
        <dbReference type="SAM" id="Coils"/>
    </source>
</evidence>
<dbReference type="PANTHER" id="PTHR43228">
    <property type="entry name" value="TWO-COMPONENT RESPONSE REGULATOR"/>
    <property type="match status" value="1"/>
</dbReference>
<dbReference type="RefSeq" id="WP_008339882.1">
    <property type="nucleotide sequence ID" value="NZ_AFRZ01000001.1"/>
</dbReference>
<feature type="coiled-coil region" evidence="2">
    <location>
        <begin position="135"/>
        <end position="169"/>
    </location>
</feature>